<feature type="domain" description="Protein kinase" evidence="1">
    <location>
        <begin position="1"/>
        <end position="152"/>
    </location>
</feature>
<name>A0A8W8NDE7_MAGGI</name>
<protein>
    <recommendedName>
        <fullName evidence="1">Protein kinase domain-containing protein</fullName>
    </recommendedName>
</protein>
<dbReference type="GO" id="GO:0005524">
    <property type="term" value="F:ATP binding"/>
    <property type="evidence" value="ECO:0007669"/>
    <property type="project" value="InterPro"/>
</dbReference>
<organism evidence="2 3">
    <name type="scientific">Magallana gigas</name>
    <name type="common">Pacific oyster</name>
    <name type="synonym">Crassostrea gigas</name>
    <dbReference type="NCBI Taxonomy" id="29159"/>
    <lineage>
        <taxon>Eukaryota</taxon>
        <taxon>Metazoa</taxon>
        <taxon>Spiralia</taxon>
        <taxon>Lophotrochozoa</taxon>
        <taxon>Mollusca</taxon>
        <taxon>Bivalvia</taxon>
        <taxon>Autobranchia</taxon>
        <taxon>Pteriomorphia</taxon>
        <taxon>Ostreida</taxon>
        <taxon>Ostreoidea</taxon>
        <taxon>Ostreidae</taxon>
        <taxon>Magallana</taxon>
    </lineage>
</organism>
<dbReference type="Gene3D" id="1.10.510.10">
    <property type="entry name" value="Transferase(Phosphotransferase) domain 1"/>
    <property type="match status" value="1"/>
</dbReference>
<dbReference type="GO" id="GO:0007259">
    <property type="term" value="P:cell surface receptor signaling pathway via JAK-STAT"/>
    <property type="evidence" value="ECO:0007669"/>
    <property type="project" value="TreeGrafter"/>
</dbReference>
<dbReference type="PANTHER" id="PTHR45807">
    <property type="entry name" value="TYROSINE-PROTEIN KINASE HOPSCOTCH"/>
    <property type="match status" value="1"/>
</dbReference>
<dbReference type="InterPro" id="IPR000719">
    <property type="entry name" value="Prot_kinase_dom"/>
</dbReference>
<dbReference type="EnsemblMetazoa" id="G5327.1">
    <property type="protein sequence ID" value="G5327.1:cds"/>
    <property type="gene ID" value="G5327"/>
</dbReference>
<proteinExistence type="predicted"/>
<evidence type="ECO:0000259" key="1">
    <source>
        <dbReference type="PROSITE" id="PS50011"/>
    </source>
</evidence>
<dbReference type="InterPro" id="IPR011009">
    <property type="entry name" value="Kinase-like_dom_sf"/>
</dbReference>
<dbReference type="GO" id="GO:0030154">
    <property type="term" value="P:cell differentiation"/>
    <property type="evidence" value="ECO:0007669"/>
    <property type="project" value="TreeGrafter"/>
</dbReference>
<accession>A0A8W8NDE7</accession>
<dbReference type="PROSITE" id="PS50011">
    <property type="entry name" value="PROTEIN_KINASE_DOM"/>
    <property type="match status" value="1"/>
</dbReference>
<dbReference type="Proteomes" id="UP000005408">
    <property type="component" value="Unassembled WGS sequence"/>
</dbReference>
<dbReference type="InterPro" id="IPR051286">
    <property type="entry name" value="JAK"/>
</dbReference>
<dbReference type="GO" id="GO:0004715">
    <property type="term" value="F:non-membrane spanning protein tyrosine kinase activity"/>
    <property type="evidence" value="ECO:0007669"/>
    <property type="project" value="TreeGrafter"/>
</dbReference>
<dbReference type="GO" id="GO:0019221">
    <property type="term" value="P:cytokine-mediated signaling pathway"/>
    <property type="evidence" value="ECO:0007669"/>
    <property type="project" value="TreeGrafter"/>
</dbReference>
<dbReference type="InterPro" id="IPR001245">
    <property type="entry name" value="Ser-Thr/Tyr_kinase_cat_dom"/>
</dbReference>
<evidence type="ECO:0000313" key="2">
    <source>
        <dbReference type="EnsemblMetazoa" id="G5327.1:cds"/>
    </source>
</evidence>
<dbReference type="GO" id="GO:0035556">
    <property type="term" value="P:intracellular signal transduction"/>
    <property type="evidence" value="ECO:0007669"/>
    <property type="project" value="TreeGrafter"/>
</dbReference>
<evidence type="ECO:0000313" key="3">
    <source>
        <dbReference type="Proteomes" id="UP000005408"/>
    </source>
</evidence>
<dbReference type="AlphaFoldDB" id="A0A8W8NDE7"/>
<sequence>MFRCYEHFQHAVQQLIRMEDPKFFVRVHGLVLSTPPMLVMEKAQYGSLASFFRRRQTSQPIKPFHLLNAASQVAQGMLFLNEHQLVHGNLCCRNLLVFRYEIDDILVKIGDPGMVSLMNSLDLSLPQNRSRLLFLAPDCTRCRNVFQDDPTV</sequence>
<dbReference type="PANTHER" id="PTHR45807:SF7">
    <property type="entry name" value="TYROSINE-PROTEIN KINASE HOPSCOTCH"/>
    <property type="match status" value="1"/>
</dbReference>
<dbReference type="SUPFAM" id="SSF56112">
    <property type="entry name" value="Protein kinase-like (PK-like)"/>
    <property type="match status" value="1"/>
</dbReference>
<dbReference type="GO" id="GO:0005829">
    <property type="term" value="C:cytosol"/>
    <property type="evidence" value="ECO:0007669"/>
    <property type="project" value="TreeGrafter"/>
</dbReference>
<dbReference type="Pfam" id="PF07714">
    <property type="entry name" value="PK_Tyr_Ser-Thr"/>
    <property type="match status" value="1"/>
</dbReference>
<dbReference type="GO" id="GO:0005126">
    <property type="term" value="F:cytokine receptor binding"/>
    <property type="evidence" value="ECO:0007669"/>
    <property type="project" value="TreeGrafter"/>
</dbReference>
<reference evidence="2" key="1">
    <citation type="submission" date="2022-08" db="UniProtKB">
        <authorList>
            <consortium name="EnsemblMetazoa"/>
        </authorList>
    </citation>
    <scope>IDENTIFICATION</scope>
    <source>
        <strain evidence="2">05x7-T-G4-1.051#20</strain>
    </source>
</reference>
<keyword evidence="3" id="KW-1185">Reference proteome</keyword>